<keyword evidence="2" id="KW-0732">Signal</keyword>
<evidence type="ECO:0000256" key="2">
    <source>
        <dbReference type="SAM" id="SignalP"/>
    </source>
</evidence>
<reference evidence="3 4" key="1">
    <citation type="submission" date="2024-05" db="EMBL/GenBank/DDBJ databases">
        <title>Culex pipiens pipiens assembly and annotation.</title>
        <authorList>
            <person name="Alout H."/>
            <person name="Durand T."/>
        </authorList>
    </citation>
    <scope>NUCLEOTIDE SEQUENCE [LARGE SCALE GENOMIC DNA]</scope>
    <source>
        <strain evidence="3">HA-2024</strain>
        <tissue evidence="3">Whole body</tissue>
    </source>
</reference>
<evidence type="ECO:0000256" key="1">
    <source>
        <dbReference type="SAM" id="MobiDB-lite"/>
    </source>
</evidence>
<keyword evidence="4" id="KW-1185">Reference proteome</keyword>
<comment type="caution">
    <text evidence="3">The sequence shown here is derived from an EMBL/GenBank/DDBJ whole genome shotgun (WGS) entry which is preliminary data.</text>
</comment>
<organism evidence="3 4">
    <name type="scientific">Culex pipiens pipiens</name>
    <name type="common">Northern house mosquito</name>
    <dbReference type="NCBI Taxonomy" id="38569"/>
    <lineage>
        <taxon>Eukaryota</taxon>
        <taxon>Metazoa</taxon>
        <taxon>Ecdysozoa</taxon>
        <taxon>Arthropoda</taxon>
        <taxon>Hexapoda</taxon>
        <taxon>Insecta</taxon>
        <taxon>Pterygota</taxon>
        <taxon>Neoptera</taxon>
        <taxon>Endopterygota</taxon>
        <taxon>Diptera</taxon>
        <taxon>Nematocera</taxon>
        <taxon>Culicoidea</taxon>
        <taxon>Culicidae</taxon>
        <taxon>Culicinae</taxon>
        <taxon>Culicini</taxon>
        <taxon>Culex</taxon>
        <taxon>Culex</taxon>
    </lineage>
</organism>
<feature type="region of interest" description="Disordered" evidence="1">
    <location>
        <begin position="35"/>
        <end position="70"/>
    </location>
</feature>
<sequence>MANATGGAVVLKSALFLLILLADCCRVNYAEDSLDRVRRQSDPAKKPSSAESQTPDPTQIPGGGKPALSENKTSATKLKLQNENLTGKKPLIAANGTLYTSADHLLGANGTGQRKDYTLVPFKPGAEPITVPTPTAINTSLDVAKSKLLTKLTASEGYSTNTSTTSTTTVPDPLSDAINIDTVERGEADLNTTLQNFNITQTQEDYHTYYNSVWTTDKNASEAYWKRLDAMNVSSLLSNSHRRAT</sequence>
<accession>A0ABD1DGU6</accession>
<gene>
    <name evidence="3" type="ORF">pipiens_008671</name>
</gene>
<protein>
    <submittedName>
        <fullName evidence="3">Uncharacterized protein</fullName>
    </submittedName>
</protein>
<proteinExistence type="predicted"/>
<dbReference type="AlphaFoldDB" id="A0ABD1DGU6"/>
<feature type="compositionally biased region" description="Basic and acidic residues" evidence="1">
    <location>
        <begin position="35"/>
        <end position="45"/>
    </location>
</feature>
<name>A0ABD1DGU6_CULPP</name>
<feature type="non-terminal residue" evidence="3">
    <location>
        <position position="245"/>
    </location>
</feature>
<feature type="signal peptide" evidence="2">
    <location>
        <begin position="1"/>
        <end position="30"/>
    </location>
</feature>
<dbReference type="EMBL" id="JBEHCU010005764">
    <property type="protein sequence ID" value="KAL1398803.1"/>
    <property type="molecule type" value="Genomic_DNA"/>
</dbReference>
<dbReference type="Proteomes" id="UP001562425">
    <property type="component" value="Unassembled WGS sequence"/>
</dbReference>
<feature type="chain" id="PRO_5044759904" evidence="2">
    <location>
        <begin position="31"/>
        <end position="245"/>
    </location>
</feature>
<evidence type="ECO:0000313" key="3">
    <source>
        <dbReference type="EMBL" id="KAL1398803.1"/>
    </source>
</evidence>
<evidence type="ECO:0000313" key="4">
    <source>
        <dbReference type="Proteomes" id="UP001562425"/>
    </source>
</evidence>